<keyword evidence="4" id="KW-0732">Signal</keyword>
<dbReference type="RefSeq" id="WP_306980218.1">
    <property type="nucleotide sequence ID" value="NZ_JAUSUA010000001.1"/>
</dbReference>
<sequence>MKKLRFILLLFCTLTLSGCWDSRSIEDISLVIGVGVDISESGEYISLGHQIIVPPSNSGDSSQSSSFKNIYTTGQTVHNAIRNVALRDNSVISDHQRILIIRKDVLRKWTMDEVINQMIKDDRTRRSLFVFITDEPIKKILGTSDSGEIPSNQLYDLIDNRGKSTKILPEVSLGKLSSNLQKNVSFALQDVQIINNRLALSGGGVIKNGMILDEELSIDDIATLDWLTGEVEGGILSTRLDNMPLAFEILEEVKVKVKTSIENDQVLIDVQAETSGRISEDWNEQEDSFTDKYNEQRRKAIEKEIENRVNHLIEKLQNEIQADVTGFAEYMRVQQPAFWRQHKDQWDQYFSEAEISYSISAIIEDFGTKGSTKKLQ</sequence>
<evidence type="ECO:0000256" key="2">
    <source>
        <dbReference type="ARBA" id="ARBA00007886"/>
    </source>
</evidence>
<dbReference type="EMBL" id="JAUSUA010000001">
    <property type="protein sequence ID" value="MDQ0206078.1"/>
    <property type="molecule type" value="Genomic_DNA"/>
</dbReference>
<feature type="domain" description="Spore germination GerAC-like C-terminal" evidence="8">
    <location>
        <begin position="201"/>
        <end position="367"/>
    </location>
</feature>
<dbReference type="InterPro" id="IPR008844">
    <property type="entry name" value="Spore_GerAC-like"/>
</dbReference>
<dbReference type="PANTHER" id="PTHR35789:SF1">
    <property type="entry name" value="SPORE GERMINATION PROTEIN B3"/>
    <property type="match status" value="1"/>
</dbReference>
<dbReference type="PANTHER" id="PTHR35789">
    <property type="entry name" value="SPORE GERMINATION PROTEIN B3"/>
    <property type="match status" value="1"/>
</dbReference>
<dbReference type="InterPro" id="IPR057336">
    <property type="entry name" value="GerAC_N"/>
</dbReference>
<evidence type="ECO:0000256" key="6">
    <source>
        <dbReference type="ARBA" id="ARBA00023139"/>
    </source>
</evidence>
<dbReference type="Gene3D" id="3.30.300.210">
    <property type="entry name" value="Nutrient germinant receptor protein C, domain 3"/>
    <property type="match status" value="1"/>
</dbReference>
<name>A0ABT9YDZ8_9BACI</name>
<dbReference type="InterPro" id="IPR046953">
    <property type="entry name" value="Spore_GerAC-like_C"/>
</dbReference>
<feature type="domain" description="Spore germination protein N-terminal" evidence="9">
    <location>
        <begin position="21"/>
        <end position="187"/>
    </location>
</feature>
<dbReference type="InterPro" id="IPR038501">
    <property type="entry name" value="Spore_GerAC_C_sf"/>
</dbReference>
<dbReference type="Pfam" id="PF25198">
    <property type="entry name" value="Spore_GerAC_N"/>
    <property type="match status" value="1"/>
</dbReference>
<dbReference type="Gene3D" id="6.20.190.10">
    <property type="entry name" value="Nutrient germinant receptor protein C, domain 1"/>
    <property type="match status" value="1"/>
</dbReference>
<dbReference type="PROSITE" id="PS51257">
    <property type="entry name" value="PROKAR_LIPOPROTEIN"/>
    <property type="match status" value="1"/>
</dbReference>
<gene>
    <name evidence="10" type="ORF">J2S05_000852</name>
</gene>
<keyword evidence="3" id="KW-0309">Germination</keyword>
<dbReference type="Proteomes" id="UP001225034">
    <property type="component" value="Unassembled WGS sequence"/>
</dbReference>
<reference evidence="10 11" key="1">
    <citation type="submission" date="2023-07" db="EMBL/GenBank/DDBJ databases">
        <title>Genomic Encyclopedia of Type Strains, Phase IV (KMG-IV): sequencing the most valuable type-strain genomes for metagenomic binning, comparative biology and taxonomic classification.</title>
        <authorList>
            <person name="Goeker M."/>
        </authorList>
    </citation>
    <scope>NUCLEOTIDE SEQUENCE [LARGE SCALE GENOMIC DNA]</scope>
    <source>
        <strain evidence="10 11">DSM 19154</strain>
    </source>
</reference>
<keyword evidence="11" id="KW-1185">Reference proteome</keyword>
<comment type="similarity">
    <text evidence="2">Belongs to the GerABKC lipoprotein family.</text>
</comment>
<evidence type="ECO:0000256" key="5">
    <source>
        <dbReference type="ARBA" id="ARBA00023136"/>
    </source>
</evidence>
<dbReference type="Pfam" id="PF05504">
    <property type="entry name" value="Spore_GerAC"/>
    <property type="match status" value="1"/>
</dbReference>
<proteinExistence type="inferred from homology"/>
<evidence type="ECO:0000259" key="8">
    <source>
        <dbReference type="Pfam" id="PF05504"/>
    </source>
</evidence>
<evidence type="ECO:0000259" key="9">
    <source>
        <dbReference type="Pfam" id="PF25198"/>
    </source>
</evidence>
<keyword evidence="7" id="KW-0449">Lipoprotein</keyword>
<dbReference type="NCBIfam" id="TIGR02887">
    <property type="entry name" value="spore_ger_x_C"/>
    <property type="match status" value="1"/>
</dbReference>
<evidence type="ECO:0000256" key="7">
    <source>
        <dbReference type="ARBA" id="ARBA00023288"/>
    </source>
</evidence>
<evidence type="ECO:0000313" key="10">
    <source>
        <dbReference type="EMBL" id="MDQ0206078.1"/>
    </source>
</evidence>
<accession>A0ABT9YDZ8</accession>
<evidence type="ECO:0000313" key="11">
    <source>
        <dbReference type="Proteomes" id="UP001225034"/>
    </source>
</evidence>
<evidence type="ECO:0000256" key="3">
    <source>
        <dbReference type="ARBA" id="ARBA00022544"/>
    </source>
</evidence>
<evidence type="ECO:0000256" key="4">
    <source>
        <dbReference type="ARBA" id="ARBA00022729"/>
    </source>
</evidence>
<organism evidence="10 11">
    <name type="scientific">Alkalicoccobacillus murimartini</name>
    <dbReference type="NCBI Taxonomy" id="171685"/>
    <lineage>
        <taxon>Bacteria</taxon>
        <taxon>Bacillati</taxon>
        <taxon>Bacillota</taxon>
        <taxon>Bacilli</taxon>
        <taxon>Bacillales</taxon>
        <taxon>Bacillaceae</taxon>
        <taxon>Alkalicoccobacillus</taxon>
    </lineage>
</organism>
<keyword evidence="5" id="KW-0472">Membrane</keyword>
<keyword evidence="6" id="KW-0564">Palmitate</keyword>
<comment type="caution">
    <text evidence="10">The sequence shown here is derived from an EMBL/GenBank/DDBJ whole genome shotgun (WGS) entry which is preliminary data.</text>
</comment>
<comment type="subcellular location">
    <subcellularLocation>
        <location evidence="1">Membrane</location>
        <topology evidence="1">Lipid-anchor</topology>
    </subcellularLocation>
</comment>
<evidence type="ECO:0000256" key="1">
    <source>
        <dbReference type="ARBA" id="ARBA00004635"/>
    </source>
</evidence>
<protein>
    <submittedName>
        <fullName evidence="10">Ger(X)C family germination protein</fullName>
    </submittedName>
</protein>